<evidence type="ECO:0000313" key="1">
    <source>
        <dbReference type="EMBL" id="ELQ37601.1"/>
    </source>
</evidence>
<name>A0AA97NWH3_PYRO3</name>
<protein>
    <submittedName>
        <fullName evidence="1">Uncharacterized protein</fullName>
    </submittedName>
</protein>
<reference evidence="1" key="1">
    <citation type="journal article" date="2012" name="PLoS Genet.">
        <title>Comparative analysis of the genomes of two field isolates of the rice blast fungus Magnaporthe oryzae.</title>
        <authorList>
            <person name="Xue M."/>
            <person name="Yang J."/>
            <person name="Li Z."/>
            <person name="Hu S."/>
            <person name="Yao N."/>
            <person name="Dean R.A."/>
            <person name="Zhao W."/>
            <person name="Shen M."/>
            <person name="Zhang H."/>
            <person name="Li C."/>
            <person name="Liu L."/>
            <person name="Cao L."/>
            <person name="Xu X."/>
            <person name="Xing Y."/>
            <person name="Hsiang T."/>
            <person name="Zhang Z."/>
            <person name="Xu J.R."/>
            <person name="Peng Y.L."/>
        </authorList>
    </citation>
    <scope>NUCLEOTIDE SEQUENCE</scope>
    <source>
        <strain evidence="1">Y34</strain>
    </source>
</reference>
<dbReference type="EMBL" id="JH794014">
    <property type="protein sequence ID" value="ELQ37601.1"/>
    <property type="molecule type" value="Genomic_DNA"/>
</dbReference>
<dbReference type="Proteomes" id="UP000011086">
    <property type="component" value="Unassembled WGS sequence"/>
</dbReference>
<organism evidence="1">
    <name type="scientific">Pyricularia oryzae (strain Y34)</name>
    <name type="common">Rice blast fungus</name>
    <name type="synonym">Magnaporthe oryzae</name>
    <dbReference type="NCBI Taxonomy" id="1143189"/>
    <lineage>
        <taxon>Eukaryota</taxon>
        <taxon>Fungi</taxon>
        <taxon>Dikarya</taxon>
        <taxon>Ascomycota</taxon>
        <taxon>Pezizomycotina</taxon>
        <taxon>Sordariomycetes</taxon>
        <taxon>Sordariomycetidae</taxon>
        <taxon>Magnaporthales</taxon>
        <taxon>Pyriculariaceae</taxon>
        <taxon>Pyricularia</taxon>
    </lineage>
</organism>
<proteinExistence type="predicted"/>
<sequence length="35" mass="4347">MMASFNPHHQKGFGDNDDSFWYIYDYKYLSRKVRE</sequence>
<gene>
    <name evidence="1" type="ORF">OOU_Y34scaffold00590g116</name>
</gene>
<accession>A0AA97NWH3</accession>
<dbReference type="AlphaFoldDB" id="A0AA97NWH3"/>